<comment type="similarity">
    <text evidence="2 14">Belongs to the DsbB family.</text>
</comment>
<evidence type="ECO:0000256" key="2">
    <source>
        <dbReference type="ARBA" id="ARBA00008823"/>
    </source>
</evidence>
<evidence type="ECO:0000256" key="11">
    <source>
        <dbReference type="ARBA" id="ARBA00023157"/>
    </source>
</evidence>
<feature type="topological domain" description="Cytoplasmic" evidence="14">
    <location>
        <begin position="63"/>
        <end position="68"/>
    </location>
</feature>
<proteinExistence type="inferred from homology"/>
<evidence type="ECO:0000313" key="18">
    <source>
        <dbReference type="Proteomes" id="UP000196342"/>
    </source>
</evidence>
<evidence type="ECO:0000256" key="6">
    <source>
        <dbReference type="ARBA" id="ARBA00022692"/>
    </source>
</evidence>
<name>A0A1R0MGS9_CHRVL</name>
<keyword evidence="8 14" id="KW-1133">Transmembrane helix</keyword>
<accession>A0A1R0MGS9</accession>
<evidence type="ECO:0000256" key="1">
    <source>
        <dbReference type="ARBA" id="ARBA00004429"/>
    </source>
</evidence>
<evidence type="ECO:0000256" key="12">
    <source>
        <dbReference type="ARBA" id="ARBA00023186"/>
    </source>
</evidence>
<keyword evidence="3 14" id="KW-0813">Transport</keyword>
<dbReference type="SMR" id="A0A1R0MGS9"/>
<dbReference type="GeneID" id="66364415"/>
<dbReference type="Proteomes" id="UP000196342">
    <property type="component" value="Unassembled WGS sequence"/>
</dbReference>
<dbReference type="AlphaFoldDB" id="A0A1R0MGS9"/>
<dbReference type="InterPro" id="IPR022920">
    <property type="entry name" value="Disulphide_bond_form_DsbB"/>
</dbReference>
<feature type="transmembrane region" description="Helical" evidence="15">
    <location>
        <begin position="71"/>
        <end position="90"/>
    </location>
</feature>
<dbReference type="PANTHER" id="PTHR36570">
    <property type="entry name" value="DISULFIDE BOND FORMATION PROTEIN B"/>
    <property type="match status" value="1"/>
</dbReference>
<evidence type="ECO:0000256" key="15">
    <source>
        <dbReference type="SAM" id="Phobius"/>
    </source>
</evidence>
<dbReference type="EMBL" id="UIGR01000001">
    <property type="protein sequence ID" value="SUX31675.1"/>
    <property type="molecule type" value="Genomic_DNA"/>
</dbReference>
<dbReference type="GO" id="GO:0015035">
    <property type="term" value="F:protein-disulfide reductase activity"/>
    <property type="evidence" value="ECO:0007669"/>
    <property type="project" value="UniProtKB-UniRule"/>
</dbReference>
<dbReference type="PANTHER" id="PTHR36570:SF3">
    <property type="entry name" value="DISULFIDE BOND FORMATION PROTEIN B"/>
    <property type="match status" value="1"/>
</dbReference>
<accession>A0A202BAB7</accession>
<evidence type="ECO:0000313" key="16">
    <source>
        <dbReference type="EMBL" id="OVE48290.1"/>
    </source>
</evidence>
<dbReference type="OMA" id="PLFDWFE"/>
<evidence type="ECO:0000313" key="17">
    <source>
        <dbReference type="EMBL" id="SUX31675.1"/>
    </source>
</evidence>
<reference evidence="16 18" key="1">
    <citation type="submission" date="2017-05" db="EMBL/GenBank/DDBJ databases">
        <title>Chromobacterium violaceum GHPS1 isolated from Hydrocarbon polluted soil in French Guiana display an awesome secondary metabolite arsenal and a battery of drug and heavy-metal-resistance and detoxification of xenobiotics proteins.</title>
        <authorList>
            <person name="Belbahri L."/>
        </authorList>
    </citation>
    <scope>NUCLEOTIDE SEQUENCE [LARGE SCALE GENOMIC DNA]</scope>
    <source>
        <strain evidence="16 18">GHPS1</strain>
    </source>
</reference>
<evidence type="ECO:0000256" key="4">
    <source>
        <dbReference type="ARBA" id="ARBA00022475"/>
    </source>
</evidence>
<keyword evidence="12 14" id="KW-0143">Chaperone</keyword>
<keyword evidence="13 14" id="KW-0676">Redox-active center</keyword>
<comment type="caution">
    <text evidence="16">The sequence shown here is derived from an EMBL/GenBank/DDBJ whole genome shotgun (WGS) entry which is preliminary data.</text>
</comment>
<evidence type="ECO:0000313" key="19">
    <source>
        <dbReference type="Proteomes" id="UP000254029"/>
    </source>
</evidence>
<keyword evidence="11 14" id="KW-1015">Disulfide bond</keyword>
<dbReference type="InterPro" id="IPR003752">
    <property type="entry name" value="DiS_bond_form_DsbB/BdbC"/>
</dbReference>
<feature type="disulfide bond" description="Redox-active" evidence="14">
    <location>
        <begin position="37"/>
        <end position="40"/>
    </location>
</feature>
<dbReference type="GO" id="GO:0009055">
    <property type="term" value="F:electron transfer activity"/>
    <property type="evidence" value="ECO:0007669"/>
    <property type="project" value="UniProtKB-UniRule"/>
</dbReference>
<feature type="topological domain" description="Cytoplasmic" evidence="14">
    <location>
        <begin position="163"/>
        <end position="166"/>
    </location>
</feature>
<feature type="transmembrane region" description="Helical" evidence="15">
    <location>
        <begin position="41"/>
        <end position="59"/>
    </location>
</feature>
<dbReference type="RefSeq" id="WP_011136740.1">
    <property type="nucleotide sequence ID" value="NZ_CP024028.1"/>
</dbReference>
<comment type="caution">
    <text evidence="14">Lacks conserved residue(s) required for the propagation of feature annotation.</text>
</comment>
<dbReference type="GO" id="GO:0006457">
    <property type="term" value="P:protein folding"/>
    <property type="evidence" value="ECO:0007669"/>
    <property type="project" value="InterPro"/>
</dbReference>
<keyword evidence="6 14" id="KW-0812">Transmembrane</keyword>
<comment type="function">
    <text evidence="14">Required for disulfide bond formation in some periplasmic proteins. Acts by oxidizing the DsbA protein.</text>
</comment>
<feature type="transmembrane region" description="Helical" evidence="15">
    <location>
        <begin position="12"/>
        <end position="29"/>
    </location>
</feature>
<feature type="topological domain" description="Cytoplasmic" evidence="14">
    <location>
        <begin position="1"/>
        <end position="10"/>
    </location>
</feature>
<dbReference type="InterPro" id="IPR023380">
    <property type="entry name" value="DsbB-like_sf"/>
</dbReference>
<feature type="topological domain" description="Periplasmic" evidence="14">
    <location>
        <begin position="28"/>
        <end position="45"/>
    </location>
</feature>
<dbReference type="InterPro" id="IPR050183">
    <property type="entry name" value="DsbB"/>
</dbReference>
<dbReference type="Pfam" id="PF02600">
    <property type="entry name" value="DsbB"/>
    <property type="match status" value="1"/>
</dbReference>
<keyword evidence="18" id="KW-1185">Reference proteome</keyword>
<keyword evidence="9 14" id="KW-0560">Oxidoreductase</keyword>
<keyword evidence="7 14" id="KW-0249">Electron transport</keyword>
<evidence type="ECO:0000256" key="3">
    <source>
        <dbReference type="ARBA" id="ARBA00022448"/>
    </source>
</evidence>
<dbReference type="Proteomes" id="UP000254029">
    <property type="component" value="Unassembled WGS sequence"/>
</dbReference>
<gene>
    <name evidence="14 17" type="primary">dsbB</name>
    <name evidence="16" type="ORF">CBW21_10040</name>
    <name evidence="17" type="ORF">NCTC8684_00725</name>
</gene>
<feature type="transmembrane region" description="Helical" evidence="15">
    <location>
        <begin position="143"/>
        <end position="161"/>
    </location>
</feature>
<reference evidence="17 19" key="2">
    <citation type="submission" date="2018-06" db="EMBL/GenBank/DDBJ databases">
        <authorList>
            <consortium name="Pathogen Informatics"/>
            <person name="Doyle S."/>
        </authorList>
    </citation>
    <scope>NUCLEOTIDE SEQUENCE [LARGE SCALE GENOMIC DNA]</scope>
    <source>
        <strain evidence="17 19">NCTC8684</strain>
    </source>
</reference>
<evidence type="ECO:0000256" key="7">
    <source>
        <dbReference type="ARBA" id="ARBA00022982"/>
    </source>
</evidence>
<evidence type="ECO:0000256" key="10">
    <source>
        <dbReference type="ARBA" id="ARBA00023136"/>
    </source>
</evidence>
<keyword evidence="5" id="KW-0997">Cell inner membrane</keyword>
<evidence type="ECO:0000256" key="14">
    <source>
        <dbReference type="HAMAP-Rule" id="MF_00286"/>
    </source>
</evidence>
<evidence type="ECO:0000256" key="8">
    <source>
        <dbReference type="ARBA" id="ARBA00022989"/>
    </source>
</evidence>
<dbReference type="GO" id="GO:0005886">
    <property type="term" value="C:plasma membrane"/>
    <property type="evidence" value="ECO:0007669"/>
    <property type="project" value="UniProtKB-SubCell"/>
</dbReference>
<keyword evidence="4 14" id="KW-1003">Cell membrane</keyword>
<dbReference type="HAMAP" id="MF_00286">
    <property type="entry name" value="DsbB"/>
    <property type="match status" value="1"/>
</dbReference>
<comment type="subcellular location">
    <subcellularLocation>
        <location evidence="1">Cell inner membrane</location>
        <topology evidence="1">Multi-pass membrane protein</topology>
    </subcellularLocation>
    <subcellularLocation>
        <location evidence="14">Cell membrane</location>
        <topology evidence="14">Multi-pass membrane protein</topology>
    </subcellularLocation>
</comment>
<dbReference type="EMBL" id="NHOO01000007">
    <property type="protein sequence ID" value="OVE48290.1"/>
    <property type="molecule type" value="Genomic_DNA"/>
</dbReference>
<protein>
    <recommendedName>
        <fullName evidence="14">Disulfide bond formation protein B</fullName>
    </recommendedName>
    <alternativeName>
        <fullName evidence="14">Disulfide oxidoreductase</fullName>
    </alternativeName>
</protein>
<keyword evidence="10 14" id="KW-0472">Membrane</keyword>
<sequence>MGLNITNRQGFLLVAAACAGAIGFALFAQYQLGEEPCPLCILQRIGVMAVGALALLAALHNPGKTGAKVWGGLMTLAALSGAGVSLRQLWLQSLPADQVPQCGPGLEFLMESFPLWEVLSKVLKGSGECAAIQGRFLGMTMPFWVAVFFAGVIVWTLWLVGRRRRG</sequence>
<evidence type="ECO:0000256" key="9">
    <source>
        <dbReference type="ARBA" id="ARBA00023002"/>
    </source>
</evidence>
<dbReference type="SUPFAM" id="SSF158442">
    <property type="entry name" value="DsbB-like"/>
    <property type="match status" value="1"/>
</dbReference>
<organism evidence="16 18">
    <name type="scientific">Chromobacterium violaceum</name>
    <dbReference type="NCBI Taxonomy" id="536"/>
    <lineage>
        <taxon>Bacteria</taxon>
        <taxon>Pseudomonadati</taxon>
        <taxon>Pseudomonadota</taxon>
        <taxon>Betaproteobacteria</taxon>
        <taxon>Neisseriales</taxon>
        <taxon>Chromobacteriaceae</taxon>
        <taxon>Chromobacterium</taxon>
    </lineage>
</organism>
<evidence type="ECO:0000256" key="5">
    <source>
        <dbReference type="ARBA" id="ARBA00022519"/>
    </source>
</evidence>
<dbReference type="Gene3D" id="1.20.1550.10">
    <property type="entry name" value="DsbB-like"/>
    <property type="match status" value="1"/>
</dbReference>
<evidence type="ECO:0000256" key="13">
    <source>
        <dbReference type="ARBA" id="ARBA00023284"/>
    </source>
</evidence>